<dbReference type="PANTHER" id="PTHR16134:SF119">
    <property type="entry name" value="AT02038P-RELATED"/>
    <property type="match status" value="1"/>
</dbReference>
<dbReference type="Pfam" id="PF12937">
    <property type="entry name" value="F-box-like"/>
    <property type="match status" value="1"/>
</dbReference>
<dbReference type="EMBL" id="SGPM01000145">
    <property type="protein sequence ID" value="THH29010.1"/>
    <property type="molecule type" value="Genomic_DNA"/>
</dbReference>
<evidence type="ECO:0000256" key="1">
    <source>
        <dbReference type="SAM" id="Coils"/>
    </source>
</evidence>
<evidence type="ECO:0000313" key="4">
    <source>
        <dbReference type="Proteomes" id="UP000308730"/>
    </source>
</evidence>
<dbReference type="InterPro" id="IPR001810">
    <property type="entry name" value="F-box_dom"/>
</dbReference>
<dbReference type="PANTHER" id="PTHR16134">
    <property type="entry name" value="F-BOX/TPR REPEAT PROTEIN POF3"/>
    <property type="match status" value="1"/>
</dbReference>
<feature type="coiled-coil region" evidence="1">
    <location>
        <begin position="539"/>
        <end position="570"/>
    </location>
</feature>
<evidence type="ECO:0000313" key="3">
    <source>
        <dbReference type="EMBL" id="THH29010.1"/>
    </source>
</evidence>
<keyword evidence="1" id="KW-0175">Coiled coil</keyword>
<gene>
    <name evidence="3" type="ORF">EUX98_g5183</name>
</gene>
<dbReference type="SUPFAM" id="SSF52047">
    <property type="entry name" value="RNI-like"/>
    <property type="match status" value="1"/>
</dbReference>
<sequence>MAPTLANGSTLASHKVFQIPEIVELILSFLDDASNASNARVCKKWSDIALNLLWREVPDIQPLFEILSPLEQVPGRRSLAEVGYLFTRKLGVSDWERLSRYSRRVRALVHGPDWPKPVSTLAFDEVARSRPTLHILPNLRSLAWLTLDSDGMRSSLMFMHEHIVQFSASLYRNIEYPLSDYFKEVVLRMPHLTHLDLRFDFAVHHVEPDLIALVRGLPKLKQVIFPLYSLTTRIVQAMSTLPHLGTIQFEFKDSQGQGDVEDVLHFAPKLREGAFPALWDLSLSARLQDVTTLLNNAYGPTNLTTLYIHVLTPTQPDEVTRFLNALAENCQLMTHLYLDYMTSSMVQAQDDPDLHPRLSWDALRPLLALPNLVVFELRWDQPIQITQADIEEIAPKWPSLEVFLFNCEPLDPSEESTLTVHALLPFARHCPKLRELGLYIDATKITDEDAAALGPSVKPFKSLERVCMGLSSISDPGPVALFLSRLCPLTCELTSGVTWPEGFGMAETSTNRERLDALQTKAAVWWEKWAEASKVLPLLTKLRIQERDARAEMEKEVEDLRTRCRLLSARAGVQMEGDDSCVAC</sequence>
<dbReference type="InterPro" id="IPR032675">
    <property type="entry name" value="LRR_dom_sf"/>
</dbReference>
<dbReference type="Proteomes" id="UP000308730">
    <property type="component" value="Unassembled WGS sequence"/>
</dbReference>
<accession>A0A4S4N010</accession>
<dbReference type="OrthoDB" id="2447803at2759"/>
<organism evidence="3 4">
    <name type="scientific">Antrodiella citrinella</name>
    <dbReference type="NCBI Taxonomy" id="2447956"/>
    <lineage>
        <taxon>Eukaryota</taxon>
        <taxon>Fungi</taxon>
        <taxon>Dikarya</taxon>
        <taxon>Basidiomycota</taxon>
        <taxon>Agaricomycotina</taxon>
        <taxon>Agaricomycetes</taxon>
        <taxon>Polyporales</taxon>
        <taxon>Steccherinaceae</taxon>
        <taxon>Antrodiella</taxon>
    </lineage>
</organism>
<name>A0A4S4N010_9APHY</name>
<dbReference type="SUPFAM" id="SSF81383">
    <property type="entry name" value="F-box domain"/>
    <property type="match status" value="1"/>
</dbReference>
<comment type="caution">
    <text evidence="3">The sequence shown here is derived from an EMBL/GenBank/DDBJ whole genome shotgun (WGS) entry which is preliminary data.</text>
</comment>
<feature type="domain" description="F-box" evidence="2">
    <location>
        <begin position="20"/>
        <end position="56"/>
    </location>
</feature>
<evidence type="ECO:0000259" key="2">
    <source>
        <dbReference type="Pfam" id="PF12937"/>
    </source>
</evidence>
<reference evidence="3 4" key="1">
    <citation type="submission" date="2019-02" db="EMBL/GenBank/DDBJ databases">
        <title>Genome sequencing of the rare red list fungi Antrodiella citrinella (Flaviporus citrinellus).</title>
        <authorList>
            <person name="Buettner E."/>
            <person name="Kellner H."/>
        </authorList>
    </citation>
    <scope>NUCLEOTIDE SEQUENCE [LARGE SCALE GENOMIC DNA]</scope>
    <source>
        <strain evidence="3 4">DSM 108506</strain>
    </source>
</reference>
<proteinExistence type="predicted"/>
<dbReference type="Gene3D" id="3.80.10.10">
    <property type="entry name" value="Ribonuclease Inhibitor"/>
    <property type="match status" value="1"/>
</dbReference>
<dbReference type="AlphaFoldDB" id="A0A4S4N010"/>
<keyword evidence="4" id="KW-1185">Reference proteome</keyword>
<dbReference type="InterPro" id="IPR036047">
    <property type="entry name" value="F-box-like_dom_sf"/>
</dbReference>
<dbReference type="Gene3D" id="1.20.1280.50">
    <property type="match status" value="1"/>
</dbReference>
<protein>
    <recommendedName>
        <fullName evidence="2">F-box domain-containing protein</fullName>
    </recommendedName>
</protein>